<feature type="signal peptide" evidence="1">
    <location>
        <begin position="1"/>
        <end position="26"/>
    </location>
</feature>
<dbReference type="PANTHER" id="PTHR43143:SF1">
    <property type="entry name" value="SERINE_THREONINE-PROTEIN PHOSPHATASE CPPED1"/>
    <property type="match status" value="1"/>
</dbReference>
<dbReference type="Proteomes" id="UP000318878">
    <property type="component" value="Unassembled WGS sequence"/>
</dbReference>
<dbReference type="OrthoDB" id="211986at2"/>
<evidence type="ECO:0000313" key="4">
    <source>
        <dbReference type="Proteomes" id="UP000318878"/>
    </source>
</evidence>
<organism evidence="3 4">
    <name type="scientific">Blastopirellula retiformator</name>
    <dbReference type="NCBI Taxonomy" id="2527970"/>
    <lineage>
        <taxon>Bacteria</taxon>
        <taxon>Pseudomonadati</taxon>
        <taxon>Planctomycetota</taxon>
        <taxon>Planctomycetia</taxon>
        <taxon>Pirellulales</taxon>
        <taxon>Pirellulaceae</taxon>
        <taxon>Blastopirellula</taxon>
    </lineage>
</organism>
<dbReference type="InterPro" id="IPR051918">
    <property type="entry name" value="STPP_CPPED1"/>
</dbReference>
<evidence type="ECO:0000256" key="1">
    <source>
        <dbReference type="SAM" id="SignalP"/>
    </source>
</evidence>
<name>A0A5C5V3C2_9BACT</name>
<dbReference type="SUPFAM" id="SSF56300">
    <property type="entry name" value="Metallo-dependent phosphatases"/>
    <property type="match status" value="1"/>
</dbReference>
<dbReference type="Gene3D" id="3.60.21.10">
    <property type="match status" value="1"/>
</dbReference>
<evidence type="ECO:0000259" key="2">
    <source>
        <dbReference type="Pfam" id="PF00149"/>
    </source>
</evidence>
<evidence type="ECO:0000313" key="3">
    <source>
        <dbReference type="EMBL" id="TWT32881.1"/>
    </source>
</evidence>
<feature type="chain" id="PRO_5022684581" evidence="1">
    <location>
        <begin position="27"/>
        <end position="310"/>
    </location>
</feature>
<dbReference type="InterPro" id="IPR004843">
    <property type="entry name" value="Calcineurin-like_PHP"/>
</dbReference>
<comment type="caution">
    <text evidence="3">The sequence shown here is derived from an EMBL/GenBank/DDBJ whole genome shotgun (WGS) entry which is preliminary data.</text>
</comment>
<dbReference type="Pfam" id="PF00149">
    <property type="entry name" value="Metallophos"/>
    <property type="match status" value="1"/>
</dbReference>
<dbReference type="PROSITE" id="PS51318">
    <property type="entry name" value="TAT"/>
    <property type="match status" value="1"/>
</dbReference>
<dbReference type="InterPro" id="IPR006311">
    <property type="entry name" value="TAT_signal"/>
</dbReference>
<dbReference type="RefSeq" id="WP_146432237.1">
    <property type="nucleotide sequence ID" value="NZ_SJPF01000003.1"/>
</dbReference>
<dbReference type="GO" id="GO:0016787">
    <property type="term" value="F:hydrolase activity"/>
    <property type="evidence" value="ECO:0007669"/>
    <property type="project" value="InterPro"/>
</dbReference>
<protein>
    <submittedName>
        <fullName evidence="3">Calcineurin-like phosphoesterase</fullName>
    </submittedName>
</protein>
<accession>A0A5C5V3C2</accession>
<keyword evidence="4" id="KW-1185">Reference proteome</keyword>
<sequence precursor="true">MPLFRRNFLQSLLGGGLALGAGAAAAAESTKTESPQGNPFRFAFLTDVHLPAGKPQIAARVARLVDGIQARPTSPSLFAFGGDCVMAVDGGQADDNVTAQFQGWRESVMERLAVPSVTCIGNHDIRWADKSSDQPASYAEKGKAIAAYDMPARYYSVDHGGWTFFSLDTYQRNGCEIDETQWDWFAAELKKSDKPAVVLTHAPLFSVTHFFEPSTDKGLGKGYVVPAGWSPQHLTKVRQLFREHPRVKLCLSGHMHTVDRVEVDNTTYICGGAVSGDWWNSGTYLDCPASWMEVKLYPDGSWAHEHHVWT</sequence>
<gene>
    <name evidence="3" type="ORF">Enr8_26880</name>
</gene>
<keyword evidence="1" id="KW-0732">Signal</keyword>
<reference evidence="3 4" key="1">
    <citation type="submission" date="2019-02" db="EMBL/GenBank/DDBJ databases">
        <title>Deep-cultivation of Planctomycetes and their phenomic and genomic characterization uncovers novel biology.</title>
        <authorList>
            <person name="Wiegand S."/>
            <person name="Jogler M."/>
            <person name="Boedeker C."/>
            <person name="Pinto D."/>
            <person name="Vollmers J."/>
            <person name="Rivas-Marin E."/>
            <person name="Kohn T."/>
            <person name="Peeters S.H."/>
            <person name="Heuer A."/>
            <person name="Rast P."/>
            <person name="Oberbeckmann S."/>
            <person name="Bunk B."/>
            <person name="Jeske O."/>
            <person name="Meyerdierks A."/>
            <person name="Storesund J.E."/>
            <person name="Kallscheuer N."/>
            <person name="Luecker S."/>
            <person name="Lage O.M."/>
            <person name="Pohl T."/>
            <person name="Merkel B.J."/>
            <person name="Hornburger P."/>
            <person name="Mueller R.-W."/>
            <person name="Bruemmer F."/>
            <person name="Labrenz M."/>
            <person name="Spormann A.M."/>
            <person name="Op Den Camp H."/>
            <person name="Overmann J."/>
            <person name="Amann R."/>
            <person name="Jetten M.S.M."/>
            <person name="Mascher T."/>
            <person name="Medema M.H."/>
            <person name="Devos D.P."/>
            <person name="Kaster A.-K."/>
            <person name="Ovreas L."/>
            <person name="Rohde M."/>
            <person name="Galperin M.Y."/>
            <person name="Jogler C."/>
        </authorList>
    </citation>
    <scope>NUCLEOTIDE SEQUENCE [LARGE SCALE GENOMIC DNA]</scope>
    <source>
        <strain evidence="3 4">Enr8</strain>
    </source>
</reference>
<feature type="domain" description="Calcineurin-like phosphoesterase" evidence="2">
    <location>
        <begin position="40"/>
        <end position="257"/>
    </location>
</feature>
<dbReference type="EMBL" id="SJPF01000003">
    <property type="protein sequence ID" value="TWT32881.1"/>
    <property type="molecule type" value="Genomic_DNA"/>
</dbReference>
<proteinExistence type="predicted"/>
<dbReference type="InterPro" id="IPR029052">
    <property type="entry name" value="Metallo-depent_PP-like"/>
</dbReference>
<dbReference type="AlphaFoldDB" id="A0A5C5V3C2"/>
<dbReference type="PANTHER" id="PTHR43143">
    <property type="entry name" value="METALLOPHOSPHOESTERASE, CALCINEURIN SUPERFAMILY"/>
    <property type="match status" value="1"/>
</dbReference>